<protein>
    <submittedName>
        <fullName evidence="2">Uncharacterized protein</fullName>
    </submittedName>
</protein>
<feature type="non-terminal residue" evidence="2">
    <location>
        <position position="1"/>
    </location>
</feature>
<keyword evidence="1" id="KW-0472">Membrane</keyword>
<accession>A0A392V8E3</accession>
<evidence type="ECO:0000313" key="3">
    <source>
        <dbReference type="Proteomes" id="UP000265520"/>
    </source>
</evidence>
<comment type="caution">
    <text evidence="2">The sequence shown here is derived from an EMBL/GenBank/DDBJ whole genome shotgun (WGS) entry which is preliminary data.</text>
</comment>
<dbReference type="Proteomes" id="UP000265520">
    <property type="component" value="Unassembled WGS sequence"/>
</dbReference>
<keyword evidence="3" id="KW-1185">Reference proteome</keyword>
<dbReference type="EMBL" id="LXQA011073833">
    <property type="protein sequence ID" value="MCI83722.1"/>
    <property type="molecule type" value="Genomic_DNA"/>
</dbReference>
<reference evidence="2 3" key="1">
    <citation type="journal article" date="2018" name="Front. Plant Sci.">
        <title>Red Clover (Trifolium pratense) and Zigzag Clover (T. medium) - A Picture of Genomic Similarities and Differences.</title>
        <authorList>
            <person name="Dluhosova J."/>
            <person name="Istvanek J."/>
            <person name="Nedelnik J."/>
            <person name="Repkova J."/>
        </authorList>
    </citation>
    <scope>NUCLEOTIDE SEQUENCE [LARGE SCALE GENOMIC DNA]</scope>
    <source>
        <strain evidence="3">cv. 10/8</strain>
        <tissue evidence="2">Leaf</tissue>
    </source>
</reference>
<proteinExistence type="predicted"/>
<sequence>GGGYLNRSVLAVVSFAISQEVKAYATLFLLFRFRARTWVR</sequence>
<evidence type="ECO:0000313" key="2">
    <source>
        <dbReference type="EMBL" id="MCI83722.1"/>
    </source>
</evidence>
<name>A0A392V8E3_9FABA</name>
<keyword evidence="1" id="KW-0812">Transmembrane</keyword>
<keyword evidence="1" id="KW-1133">Transmembrane helix</keyword>
<feature type="transmembrane region" description="Helical" evidence="1">
    <location>
        <begin position="12"/>
        <end position="31"/>
    </location>
</feature>
<organism evidence="2 3">
    <name type="scientific">Trifolium medium</name>
    <dbReference type="NCBI Taxonomy" id="97028"/>
    <lineage>
        <taxon>Eukaryota</taxon>
        <taxon>Viridiplantae</taxon>
        <taxon>Streptophyta</taxon>
        <taxon>Embryophyta</taxon>
        <taxon>Tracheophyta</taxon>
        <taxon>Spermatophyta</taxon>
        <taxon>Magnoliopsida</taxon>
        <taxon>eudicotyledons</taxon>
        <taxon>Gunneridae</taxon>
        <taxon>Pentapetalae</taxon>
        <taxon>rosids</taxon>
        <taxon>fabids</taxon>
        <taxon>Fabales</taxon>
        <taxon>Fabaceae</taxon>
        <taxon>Papilionoideae</taxon>
        <taxon>50 kb inversion clade</taxon>
        <taxon>NPAAA clade</taxon>
        <taxon>Hologalegina</taxon>
        <taxon>IRL clade</taxon>
        <taxon>Trifolieae</taxon>
        <taxon>Trifolium</taxon>
    </lineage>
</organism>
<evidence type="ECO:0000256" key="1">
    <source>
        <dbReference type="SAM" id="Phobius"/>
    </source>
</evidence>
<dbReference type="AlphaFoldDB" id="A0A392V8E3"/>